<dbReference type="PROSITE" id="PS51123">
    <property type="entry name" value="OMPA_2"/>
    <property type="match status" value="1"/>
</dbReference>
<dbReference type="Proteomes" id="UP000599009">
    <property type="component" value="Unassembled WGS sequence"/>
</dbReference>
<gene>
    <name evidence="7" type="ORF">GCM10011394_16620</name>
</gene>
<evidence type="ECO:0000256" key="4">
    <source>
        <dbReference type="PROSITE-ProRule" id="PRU00473"/>
    </source>
</evidence>
<evidence type="ECO:0000259" key="6">
    <source>
        <dbReference type="PROSITE" id="PS51123"/>
    </source>
</evidence>
<name>A0ABQ2EI12_9GAMM</name>
<feature type="signal peptide" evidence="5">
    <location>
        <begin position="1"/>
        <end position="26"/>
    </location>
</feature>
<proteinExistence type="predicted"/>
<dbReference type="PANTHER" id="PTHR30329">
    <property type="entry name" value="STATOR ELEMENT OF FLAGELLAR MOTOR COMPLEX"/>
    <property type="match status" value="1"/>
</dbReference>
<evidence type="ECO:0000256" key="3">
    <source>
        <dbReference type="ARBA" id="ARBA00023237"/>
    </source>
</evidence>
<evidence type="ECO:0000256" key="2">
    <source>
        <dbReference type="ARBA" id="ARBA00023136"/>
    </source>
</evidence>
<evidence type="ECO:0000313" key="7">
    <source>
        <dbReference type="EMBL" id="GGK07996.1"/>
    </source>
</evidence>
<reference evidence="8" key="1">
    <citation type="journal article" date="2019" name="Int. J. Syst. Evol. Microbiol.">
        <title>The Global Catalogue of Microorganisms (GCM) 10K type strain sequencing project: providing services to taxonomists for standard genome sequencing and annotation.</title>
        <authorList>
            <consortium name="The Broad Institute Genomics Platform"/>
            <consortium name="The Broad Institute Genome Sequencing Center for Infectious Disease"/>
            <person name="Wu L."/>
            <person name="Ma J."/>
        </authorList>
    </citation>
    <scope>NUCLEOTIDE SEQUENCE [LARGE SCALE GENOMIC DNA]</scope>
    <source>
        <strain evidence="8">CGMCC 1.8985</strain>
    </source>
</reference>
<dbReference type="InterPro" id="IPR050330">
    <property type="entry name" value="Bact_OuterMem_StrucFunc"/>
</dbReference>
<dbReference type="EMBL" id="BMME01000001">
    <property type="protein sequence ID" value="GGK07996.1"/>
    <property type="molecule type" value="Genomic_DNA"/>
</dbReference>
<dbReference type="PANTHER" id="PTHR30329:SF21">
    <property type="entry name" value="LIPOPROTEIN YIAD-RELATED"/>
    <property type="match status" value="1"/>
</dbReference>
<dbReference type="InterPro" id="IPR036737">
    <property type="entry name" value="OmpA-like_sf"/>
</dbReference>
<dbReference type="RefSeq" id="WP_165942383.1">
    <property type="nucleotide sequence ID" value="NZ_BMME01000001.1"/>
</dbReference>
<dbReference type="PRINTS" id="PR01021">
    <property type="entry name" value="OMPADOMAIN"/>
</dbReference>
<keyword evidence="8" id="KW-1185">Reference proteome</keyword>
<organism evidence="7 8">
    <name type="scientific">Luteimonas terricola</name>
    <dbReference type="NCBI Taxonomy" id="645597"/>
    <lineage>
        <taxon>Bacteria</taxon>
        <taxon>Pseudomonadati</taxon>
        <taxon>Pseudomonadota</taxon>
        <taxon>Gammaproteobacteria</taxon>
        <taxon>Lysobacterales</taxon>
        <taxon>Lysobacteraceae</taxon>
        <taxon>Luteimonas</taxon>
    </lineage>
</organism>
<comment type="caution">
    <text evidence="7">The sequence shown here is derived from an EMBL/GenBank/DDBJ whole genome shotgun (WGS) entry which is preliminary data.</text>
</comment>
<dbReference type="SUPFAM" id="SSF103088">
    <property type="entry name" value="OmpA-like"/>
    <property type="match status" value="1"/>
</dbReference>
<accession>A0ABQ2EI12</accession>
<dbReference type="InterPro" id="IPR006665">
    <property type="entry name" value="OmpA-like"/>
</dbReference>
<keyword evidence="3" id="KW-0998">Cell outer membrane</keyword>
<dbReference type="PROSITE" id="PS51257">
    <property type="entry name" value="PROKAR_LIPOPROTEIN"/>
    <property type="match status" value="1"/>
</dbReference>
<keyword evidence="5" id="KW-0732">Signal</keyword>
<keyword evidence="2 4" id="KW-0472">Membrane</keyword>
<evidence type="ECO:0000256" key="5">
    <source>
        <dbReference type="SAM" id="SignalP"/>
    </source>
</evidence>
<dbReference type="Gene3D" id="3.30.1330.60">
    <property type="entry name" value="OmpA-like domain"/>
    <property type="match status" value="1"/>
</dbReference>
<dbReference type="CDD" id="cd07185">
    <property type="entry name" value="OmpA_C-like"/>
    <property type="match status" value="1"/>
</dbReference>
<protein>
    <recommendedName>
        <fullName evidence="6">OmpA-like domain-containing protein</fullName>
    </recommendedName>
</protein>
<evidence type="ECO:0000256" key="1">
    <source>
        <dbReference type="ARBA" id="ARBA00004442"/>
    </source>
</evidence>
<feature type="chain" id="PRO_5047400487" description="OmpA-like domain-containing protein" evidence="5">
    <location>
        <begin position="27"/>
        <end position="164"/>
    </location>
</feature>
<dbReference type="Pfam" id="PF00691">
    <property type="entry name" value="OmpA"/>
    <property type="match status" value="1"/>
</dbReference>
<feature type="domain" description="OmpA-like" evidence="6">
    <location>
        <begin position="38"/>
        <end position="164"/>
    </location>
</feature>
<dbReference type="InterPro" id="IPR006664">
    <property type="entry name" value="OMP_bac"/>
</dbReference>
<evidence type="ECO:0000313" key="8">
    <source>
        <dbReference type="Proteomes" id="UP000599009"/>
    </source>
</evidence>
<sequence length="164" mass="16901">MYRQSKPILAAFAAACLVAACATAPAPEPAPASVPPPSASFNHTLSGDALFAFGKASVDNLSDAGRAELDALAERVLSTPDIEAIRVIGHSDRIGKDAANVELSRKRAAAVRDYLVAAGVSAGQITAVGRGSVEPVAACEGERNQALIDCLAPNRRVEVRVQAL</sequence>
<comment type="subcellular location">
    <subcellularLocation>
        <location evidence="1">Cell outer membrane</location>
    </subcellularLocation>
</comment>